<evidence type="ECO:0000256" key="1">
    <source>
        <dbReference type="SAM" id="Phobius"/>
    </source>
</evidence>
<evidence type="ECO:0000313" key="3">
    <source>
        <dbReference type="EMBL" id="SNQ52053.1"/>
    </source>
</evidence>
<feature type="transmembrane region" description="Helical" evidence="1">
    <location>
        <begin position="202"/>
        <end position="220"/>
    </location>
</feature>
<gene>
    <name evidence="3" type="ORF">FRACA_90056</name>
</gene>
<keyword evidence="1" id="KW-0812">Transmembrane</keyword>
<feature type="transmembrane region" description="Helical" evidence="1">
    <location>
        <begin position="226"/>
        <end position="245"/>
    </location>
</feature>
<accession>A0A2I2L299</accession>
<keyword evidence="1" id="KW-0472">Membrane</keyword>
<organism evidence="3 4">
    <name type="scientific">Frankia canadensis</name>
    <dbReference type="NCBI Taxonomy" id="1836972"/>
    <lineage>
        <taxon>Bacteria</taxon>
        <taxon>Bacillati</taxon>
        <taxon>Actinomycetota</taxon>
        <taxon>Actinomycetes</taxon>
        <taxon>Frankiales</taxon>
        <taxon>Frankiaceae</taxon>
        <taxon>Frankia</taxon>
    </lineage>
</organism>
<dbReference type="CDD" id="cd03506">
    <property type="entry name" value="Delta6-FADS-like"/>
    <property type="match status" value="1"/>
</dbReference>
<keyword evidence="4" id="KW-1185">Reference proteome</keyword>
<evidence type="ECO:0000313" key="4">
    <source>
        <dbReference type="Proteomes" id="UP000234331"/>
    </source>
</evidence>
<proteinExistence type="predicted"/>
<name>A0A2I2L299_9ACTN</name>
<reference evidence="3 4" key="1">
    <citation type="submission" date="2017-06" db="EMBL/GenBank/DDBJ databases">
        <authorList>
            <person name="Kim H.J."/>
            <person name="Triplett B.A."/>
        </authorList>
    </citation>
    <scope>NUCLEOTIDE SEQUENCE [LARGE SCALE GENOMIC DNA]</scope>
    <source>
        <strain evidence="3">FRACA_ARgP5</strain>
    </source>
</reference>
<sequence length="361" mass="39958">MASLVEVRSAQSLTTADDRGRNAELLALVRAAGLMDRNPAYYGWCLAADWALLVLGWVAFVLVGRSWWQLGVAVVLGVAFTRIGFLGHDAGHRQVFRSRRGNDMLGLLATNVAIGLSFGWWVDKHRRHHLNPNHEGLDPDIENKVVAFCPRPAAGRGRLARLAVRFQVPVICLAIPMQATALHLKSALFLARRGSRHRALEILGLTLHLAVYAGLVATVLDPPRAFVFVLVQQGVFGTCFALVAVPNHTGLPIVRGAPRADFVWRQVVTARDIDGGWLVDYLYGGLNHQIEHHLFPSMPRRALRGARPLVAEFCRSHDIPYAHTSALESYRQAFGYLHDVARMRIASASGQRTTERRTASR</sequence>
<evidence type="ECO:0000259" key="2">
    <source>
        <dbReference type="Pfam" id="PF00487"/>
    </source>
</evidence>
<dbReference type="Pfam" id="PF00487">
    <property type="entry name" value="FA_desaturase"/>
    <property type="match status" value="1"/>
</dbReference>
<dbReference type="InterPro" id="IPR012171">
    <property type="entry name" value="Fatty_acid_desaturase"/>
</dbReference>
<feature type="transmembrane region" description="Helical" evidence="1">
    <location>
        <begin position="166"/>
        <end position="190"/>
    </location>
</feature>
<dbReference type="EMBL" id="FZMO01000558">
    <property type="protein sequence ID" value="SNQ52053.1"/>
    <property type="molecule type" value="Genomic_DNA"/>
</dbReference>
<feature type="domain" description="Fatty acid desaturase" evidence="2">
    <location>
        <begin position="66"/>
        <end position="324"/>
    </location>
</feature>
<dbReference type="PIRSF" id="PIRSF015921">
    <property type="entry name" value="FA_sphinglp_des"/>
    <property type="match status" value="1"/>
</dbReference>
<feature type="transmembrane region" description="Helical" evidence="1">
    <location>
        <begin position="105"/>
        <end position="122"/>
    </location>
</feature>
<dbReference type="PANTHER" id="PTHR19353">
    <property type="entry name" value="FATTY ACID DESATURASE 2"/>
    <property type="match status" value="1"/>
</dbReference>
<dbReference type="AlphaFoldDB" id="A0A2I2L299"/>
<keyword evidence="1" id="KW-1133">Transmembrane helix</keyword>
<protein>
    <submittedName>
        <fullName evidence="3">Fatty acid desaturase</fullName>
    </submittedName>
</protein>
<dbReference type="InterPro" id="IPR005804">
    <property type="entry name" value="FA_desaturase_dom"/>
</dbReference>
<dbReference type="GO" id="GO:0016717">
    <property type="term" value="F:oxidoreductase activity, acting on paired donors, with oxidation of a pair of donors resulting in the reduction of molecular oxygen to two molecules of water"/>
    <property type="evidence" value="ECO:0007669"/>
    <property type="project" value="TreeGrafter"/>
</dbReference>
<dbReference type="GO" id="GO:0016020">
    <property type="term" value="C:membrane"/>
    <property type="evidence" value="ECO:0007669"/>
    <property type="project" value="TreeGrafter"/>
</dbReference>
<dbReference type="RefSeq" id="WP_165818691.1">
    <property type="nucleotide sequence ID" value="NZ_FZMO01000558.1"/>
</dbReference>
<dbReference type="Proteomes" id="UP000234331">
    <property type="component" value="Unassembled WGS sequence"/>
</dbReference>
<dbReference type="GO" id="GO:0008610">
    <property type="term" value="P:lipid biosynthetic process"/>
    <property type="evidence" value="ECO:0007669"/>
    <property type="project" value="UniProtKB-ARBA"/>
</dbReference>
<dbReference type="PANTHER" id="PTHR19353:SF19">
    <property type="entry name" value="DELTA(5) FATTY ACID DESATURASE C-RELATED"/>
    <property type="match status" value="1"/>
</dbReference>
<feature type="transmembrane region" description="Helical" evidence="1">
    <location>
        <begin position="40"/>
        <end position="60"/>
    </location>
</feature>
<feature type="transmembrane region" description="Helical" evidence="1">
    <location>
        <begin position="66"/>
        <end position="85"/>
    </location>
</feature>